<dbReference type="AlphaFoldDB" id="X1KNH8"/>
<comment type="caution">
    <text evidence="1">The sequence shown here is derived from an EMBL/GenBank/DDBJ whole genome shotgun (WGS) entry which is preliminary data.</text>
</comment>
<proteinExistence type="predicted"/>
<organism evidence="1">
    <name type="scientific">marine sediment metagenome</name>
    <dbReference type="NCBI Taxonomy" id="412755"/>
    <lineage>
        <taxon>unclassified sequences</taxon>
        <taxon>metagenomes</taxon>
        <taxon>ecological metagenomes</taxon>
    </lineage>
</organism>
<evidence type="ECO:0000313" key="1">
    <source>
        <dbReference type="EMBL" id="GAH95185.1"/>
    </source>
</evidence>
<feature type="non-terminal residue" evidence="1">
    <location>
        <position position="1"/>
    </location>
</feature>
<dbReference type="EMBL" id="BARV01000215">
    <property type="protein sequence ID" value="GAH95185.1"/>
    <property type="molecule type" value="Genomic_DNA"/>
</dbReference>
<reference evidence="1" key="1">
    <citation type="journal article" date="2014" name="Front. Microbiol.">
        <title>High frequency of phylogenetically diverse reductive dehalogenase-homologous genes in deep subseafloor sedimentary metagenomes.</title>
        <authorList>
            <person name="Kawai M."/>
            <person name="Futagami T."/>
            <person name="Toyoda A."/>
            <person name="Takaki Y."/>
            <person name="Nishi S."/>
            <person name="Hori S."/>
            <person name="Arai W."/>
            <person name="Tsubouchi T."/>
            <person name="Morono Y."/>
            <person name="Uchiyama I."/>
            <person name="Ito T."/>
            <person name="Fujiyama A."/>
            <person name="Inagaki F."/>
            <person name="Takami H."/>
        </authorList>
    </citation>
    <scope>NUCLEOTIDE SEQUENCE</scope>
    <source>
        <strain evidence="1">Expedition CK06-06</strain>
    </source>
</reference>
<evidence type="ECO:0008006" key="2">
    <source>
        <dbReference type="Google" id="ProtNLM"/>
    </source>
</evidence>
<gene>
    <name evidence="1" type="ORF">S06H3_00961</name>
</gene>
<protein>
    <recommendedName>
        <fullName evidence="2">Replication protein</fullName>
    </recommendedName>
</protein>
<sequence length="240" mass="27423">HDLGIIGWVRALEVTHGWFGWHPHLHILLFTRHPLSQAQIDVLWQFLYERWSEAIVAAGYRSPHPKHGLVISHGKDAGHYVTKICNQGLAAEISQTDSKKGRLASRTVPQVIDDWGDYGRQSDKELLEEWLVGMRGARHLTWSRGFRKQYLPAEQLDHPLAQDSDPSTAEFICQFTGQQTDFLIQYDPTLRWRIPEAAKKHGRPGVMAELVIFNFDCRNVPASTRPPPQVKPWPRVGTSK</sequence>
<accession>X1KNH8</accession>
<name>X1KNH8_9ZZZZ</name>